<dbReference type="CDD" id="cd03498">
    <property type="entry name" value="SQR_TypeB_2_TM"/>
    <property type="match status" value="1"/>
</dbReference>
<keyword evidence="10" id="KW-1185">Reference proteome</keyword>
<dbReference type="EMBL" id="JAPCID010000010">
    <property type="protein sequence ID" value="MDA0137576.1"/>
    <property type="molecule type" value="Genomic_DNA"/>
</dbReference>
<comment type="caution">
    <text evidence="9">The sequence shown here is derived from an EMBL/GenBank/DDBJ whole genome shotgun (WGS) entry which is preliminary data.</text>
</comment>
<evidence type="ECO:0000256" key="7">
    <source>
        <dbReference type="ARBA" id="ARBA00023136"/>
    </source>
</evidence>
<keyword evidence="6" id="KW-0408">Iron</keyword>
<dbReference type="InterPro" id="IPR034804">
    <property type="entry name" value="SQR/QFR_C/D"/>
</dbReference>
<dbReference type="Gene3D" id="1.20.1300.10">
    <property type="entry name" value="Fumarate reductase/succinate dehydrogenase, transmembrane subunit"/>
    <property type="match status" value="1"/>
</dbReference>
<dbReference type="InterPro" id="IPR000701">
    <property type="entry name" value="SuccDH_FuR_B_TM-su"/>
</dbReference>
<keyword evidence="3 8" id="KW-0812">Transmembrane</keyword>
<accession>A0ABT4RGA2</accession>
<dbReference type="SUPFAM" id="SSF81343">
    <property type="entry name" value="Fumarate reductase respiratory complex transmembrane subunits"/>
    <property type="match status" value="1"/>
</dbReference>
<keyword evidence="4" id="KW-0479">Metal-binding</keyword>
<proteinExistence type="predicted"/>
<gene>
    <name evidence="9" type="ORF">OJ962_08720</name>
</gene>
<evidence type="ECO:0000256" key="4">
    <source>
        <dbReference type="ARBA" id="ARBA00022723"/>
    </source>
</evidence>
<evidence type="ECO:0000256" key="6">
    <source>
        <dbReference type="ARBA" id="ARBA00023004"/>
    </source>
</evidence>
<name>A0ABT4RGA2_9ACTN</name>
<protein>
    <submittedName>
        <fullName evidence="9">Succinate dehydrogenase cytochrome b subunit</fullName>
    </submittedName>
</protein>
<feature type="transmembrane region" description="Helical" evidence="8">
    <location>
        <begin position="20"/>
        <end position="39"/>
    </location>
</feature>
<evidence type="ECO:0000256" key="2">
    <source>
        <dbReference type="ARBA" id="ARBA00022617"/>
    </source>
</evidence>
<dbReference type="Pfam" id="PF01127">
    <property type="entry name" value="Sdh_cyt"/>
    <property type="match status" value="1"/>
</dbReference>
<dbReference type="RefSeq" id="WP_202957306.1">
    <property type="nucleotide sequence ID" value="NZ_JAPCID010000010.1"/>
</dbReference>
<evidence type="ECO:0000256" key="3">
    <source>
        <dbReference type="ARBA" id="ARBA00022692"/>
    </source>
</evidence>
<keyword evidence="2" id="KW-0349">Heme</keyword>
<feature type="transmembrane region" description="Helical" evidence="8">
    <location>
        <begin position="166"/>
        <end position="188"/>
    </location>
</feature>
<evidence type="ECO:0000313" key="10">
    <source>
        <dbReference type="Proteomes" id="UP001147700"/>
    </source>
</evidence>
<evidence type="ECO:0000256" key="1">
    <source>
        <dbReference type="ARBA" id="ARBA00004370"/>
    </source>
</evidence>
<sequence length="226" mass="25483">MSAAVSKRPSLYATAVGKKYAMAVSGLILMGYVLLHMIGNLKVYFGAESLNAYAEWLREIGEPALPREWLLWGMRFVLLAAVFIHIHAAYALTMMNRRARPVKYESKRDFVAADFASRTMRWTGIIVVLFVIWHLLDLTWGTTNPDFVKGDVYRNLIASFERAPVAIFYVLANMALGVHLYHGAWSLFQSMGWYGTWRRSFAIGFAAIVVMGNVSFPLAVMFGVIN</sequence>
<keyword evidence="7 8" id="KW-0472">Membrane</keyword>
<feature type="transmembrane region" description="Helical" evidence="8">
    <location>
        <begin position="72"/>
        <end position="94"/>
    </location>
</feature>
<feature type="transmembrane region" description="Helical" evidence="8">
    <location>
        <begin position="200"/>
        <end position="225"/>
    </location>
</feature>
<comment type="subcellular location">
    <subcellularLocation>
        <location evidence="1">Membrane</location>
    </subcellularLocation>
</comment>
<evidence type="ECO:0000256" key="8">
    <source>
        <dbReference type="SAM" id="Phobius"/>
    </source>
</evidence>
<dbReference type="Proteomes" id="UP001147700">
    <property type="component" value="Unassembled WGS sequence"/>
</dbReference>
<dbReference type="NCBIfam" id="TIGR02046">
    <property type="entry name" value="sdhC_b558_fam"/>
    <property type="match status" value="1"/>
</dbReference>
<keyword evidence="5 8" id="KW-1133">Transmembrane helix</keyword>
<reference evidence="9" key="1">
    <citation type="submission" date="2022-10" db="EMBL/GenBank/DDBJ databases">
        <title>The WGS of Solirubrobacter sp. CPCC 204708.</title>
        <authorList>
            <person name="Jiang Z."/>
        </authorList>
    </citation>
    <scope>NUCLEOTIDE SEQUENCE</scope>
    <source>
        <strain evidence="9">CPCC 204708</strain>
    </source>
</reference>
<evidence type="ECO:0000256" key="5">
    <source>
        <dbReference type="ARBA" id="ARBA00022989"/>
    </source>
</evidence>
<organism evidence="9 10">
    <name type="scientific">Solirubrobacter deserti</name>
    <dbReference type="NCBI Taxonomy" id="2282478"/>
    <lineage>
        <taxon>Bacteria</taxon>
        <taxon>Bacillati</taxon>
        <taxon>Actinomycetota</taxon>
        <taxon>Thermoleophilia</taxon>
        <taxon>Solirubrobacterales</taxon>
        <taxon>Solirubrobacteraceae</taxon>
        <taxon>Solirubrobacter</taxon>
    </lineage>
</organism>
<feature type="transmembrane region" description="Helical" evidence="8">
    <location>
        <begin position="115"/>
        <end position="136"/>
    </location>
</feature>
<dbReference type="InterPro" id="IPR011138">
    <property type="entry name" value="Cytochrome_b-558"/>
</dbReference>
<evidence type="ECO:0000313" key="9">
    <source>
        <dbReference type="EMBL" id="MDA0137576.1"/>
    </source>
</evidence>